<protein>
    <submittedName>
        <fullName evidence="1">Uncharacterized protein</fullName>
    </submittedName>
</protein>
<organism evidence="1 3">
    <name type="scientific">Puccinia graminis f. sp. tritici</name>
    <dbReference type="NCBI Taxonomy" id="56615"/>
    <lineage>
        <taxon>Eukaryota</taxon>
        <taxon>Fungi</taxon>
        <taxon>Dikarya</taxon>
        <taxon>Basidiomycota</taxon>
        <taxon>Pucciniomycotina</taxon>
        <taxon>Pucciniomycetes</taxon>
        <taxon>Pucciniales</taxon>
        <taxon>Pucciniaceae</taxon>
        <taxon>Puccinia</taxon>
    </lineage>
</organism>
<dbReference type="AlphaFoldDB" id="A0A5B0N068"/>
<accession>A0A5B0N068</accession>
<dbReference type="Proteomes" id="UP000324748">
    <property type="component" value="Unassembled WGS sequence"/>
</dbReference>
<evidence type="ECO:0000313" key="1">
    <source>
        <dbReference type="EMBL" id="KAA1082641.1"/>
    </source>
</evidence>
<reference evidence="3 4" key="1">
    <citation type="submission" date="2019-05" db="EMBL/GenBank/DDBJ databases">
        <title>Emergence of the Ug99 lineage of the wheat stem rust pathogen through somatic hybridization.</title>
        <authorList>
            <person name="Li F."/>
            <person name="Upadhyaya N.M."/>
            <person name="Sperschneider J."/>
            <person name="Matny O."/>
            <person name="Nguyen-Phuc H."/>
            <person name="Mago R."/>
            <person name="Raley C."/>
            <person name="Miller M.E."/>
            <person name="Silverstein K.A.T."/>
            <person name="Henningsen E."/>
            <person name="Hirsch C.D."/>
            <person name="Visser B."/>
            <person name="Pretorius Z.A."/>
            <person name="Steffenson B.J."/>
            <person name="Schwessinger B."/>
            <person name="Dodds P.N."/>
            <person name="Figueroa M."/>
        </authorList>
    </citation>
    <scope>NUCLEOTIDE SEQUENCE [LARGE SCALE GENOMIC DNA]</scope>
    <source>
        <strain evidence="1">21-0</strain>
        <strain evidence="2 4">Ug99</strain>
    </source>
</reference>
<dbReference type="Proteomes" id="UP000325313">
    <property type="component" value="Unassembled WGS sequence"/>
</dbReference>
<proteinExistence type="predicted"/>
<evidence type="ECO:0000313" key="4">
    <source>
        <dbReference type="Proteomes" id="UP000325313"/>
    </source>
</evidence>
<comment type="caution">
    <text evidence="1">The sequence shown here is derived from an EMBL/GenBank/DDBJ whole genome shotgun (WGS) entry which is preliminary data.</text>
</comment>
<name>A0A5B0N068_PUCGR</name>
<dbReference type="EMBL" id="VDEP01000071">
    <property type="protein sequence ID" value="KAA1133461.1"/>
    <property type="molecule type" value="Genomic_DNA"/>
</dbReference>
<dbReference type="EMBL" id="VSWC01000119">
    <property type="protein sequence ID" value="KAA1082641.1"/>
    <property type="molecule type" value="Genomic_DNA"/>
</dbReference>
<evidence type="ECO:0000313" key="2">
    <source>
        <dbReference type="EMBL" id="KAA1133461.1"/>
    </source>
</evidence>
<evidence type="ECO:0000313" key="3">
    <source>
        <dbReference type="Proteomes" id="UP000324748"/>
    </source>
</evidence>
<keyword evidence="3" id="KW-1185">Reference proteome</keyword>
<sequence>MSFLKVDETPNEYIAQVNSIWSVQGHFFVHVTKLERSGIDSFYKMRQFIKTTHTQVVQPHLQAQDQLESNG</sequence>
<gene>
    <name evidence="1" type="ORF">PGT21_009124</name>
    <name evidence="2" type="ORF">PGTUg99_014821</name>
</gene>